<protein>
    <submittedName>
        <fullName evidence="2">Uncharacterized protein</fullName>
    </submittedName>
</protein>
<feature type="compositionally biased region" description="Basic residues" evidence="1">
    <location>
        <begin position="425"/>
        <end position="434"/>
    </location>
</feature>
<proteinExistence type="predicted"/>
<feature type="region of interest" description="Disordered" evidence="1">
    <location>
        <begin position="408"/>
        <end position="447"/>
    </location>
</feature>
<evidence type="ECO:0000256" key="1">
    <source>
        <dbReference type="SAM" id="MobiDB-lite"/>
    </source>
</evidence>
<evidence type="ECO:0000313" key="2">
    <source>
        <dbReference type="EMBL" id="GEZ68527.1"/>
    </source>
</evidence>
<gene>
    <name evidence="2" type="ORF">Tci_540500</name>
</gene>
<sequence length="455" mass="51328">MDQGSVHMVAASKVPMLKPGVETVIALTTNEKAQRSTSNTNRAVNTVHGATTFNTQATVVNSTTIDNLSDDDICAFFASQPNSPHLDNEDSQQIHPYDLEEIDLRWQMAMLSMRARRFLKNTRKKFSMNGTETIRFDKSKVECFNYHKRGNFAKECRASRNQVNRHKESTRRTVPMVTPNSSALVSCDGLGGYDWSDQAEEGPTNFVLMDYSSTSSNSGVSNDSNCASSGLENVKILKEQNKQLLKDLRTSEINAITYTTGLESVKARLLVYKKNESIYEEDIKLLKCKIHIREIADKCKASLGYNAIPPPYTGNFMPPKPNLSFFNLEEFVNKLIVSESTVKKPVVNTSKAKASKDKPKVVRKNFGPLVIEDWISDSEDETESKPKIKMKTVKLSFAKIEFVKSKKQVKTPRKTAVKQANHNRQNTHKPKGNQRNRNNMMSQRLGIDFEMINKP</sequence>
<name>A0A699IPW6_TANCI</name>
<comment type="caution">
    <text evidence="2">The sequence shown here is derived from an EMBL/GenBank/DDBJ whole genome shotgun (WGS) entry which is preliminary data.</text>
</comment>
<feature type="compositionally biased region" description="Low complexity" evidence="1">
    <location>
        <begin position="435"/>
        <end position="444"/>
    </location>
</feature>
<organism evidence="2">
    <name type="scientific">Tanacetum cinerariifolium</name>
    <name type="common">Dalmatian daisy</name>
    <name type="synonym">Chrysanthemum cinerariifolium</name>
    <dbReference type="NCBI Taxonomy" id="118510"/>
    <lineage>
        <taxon>Eukaryota</taxon>
        <taxon>Viridiplantae</taxon>
        <taxon>Streptophyta</taxon>
        <taxon>Embryophyta</taxon>
        <taxon>Tracheophyta</taxon>
        <taxon>Spermatophyta</taxon>
        <taxon>Magnoliopsida</taxon>
        <taxon>eudicotyledons</taxon>
        <taxon>Gunneridae</taxon>
        <taxon>Pentapetalae</taxon>
        <taxon>asterids</taxon>
        <taxon>campanulids</taxon>
        <taxon>Asterales</taxon>
        <taxon>Asteraceae</taxon>
        <taxon>Asteroideae</taxon>
        <taxon>Anthemideae</taxon>
        <taxon>Anthemidinae</taxon>
        <taxon>Tanacetum</taxon>
    </lineage>
</organism>
<dbReference type="AlphaFoldDB" id="A0A699IPW6"/>
<dbReference type="EMBL" id="BKCJ010309875">
    <property type="protein sequence ID" value="GEZ68527.1"/>
    <property type="molecule type" value="Genomic_DNA"/>
</dbReference>
<reference evidence="2" key="1">
    <citation type="journal article" date="2019" name="Sci. Rep.">
        <title>Draft genome of Tanacetum cinerariifolium, the natural source of mosquito coil.</title>
        <authorList>
            <person name="Yamashiro T."/>
            <person name="Shiraishi A."/>
            <person name="Satake H."/>
            <person name="Nakayama K."/>
        </authorList>
    </citation>
    <scope>NUCLEOTIDE SEQUENCE</scope>
</reference>
<accession>A0A699IPW6</accession>